<reference evidence="1 2" key="1">
    <citation type="submission" date="2013-08" db="EMBL/GenBank/DDBJ databases">
        <authorList>
            <person name="Weinstock G."/>
            <person name="Sodergren E."/>
            <person name="Wylie T."/>
            <person name="Fulton L."/>
            <person name="Fulton R."/>
            <person name="Fronick C."/>
            <person name="O'Laughlin M."/>
            <person name="Godfrey J."/>
            <person name="Miner T."/>
            <person name="Herter B."/>
            <person name="Appelbaum E."/>
            <person name="Cordes M."/>
            <person name="Lek S."/>
            <person name="Wollam A."/>
            <person name="Pepin K.H."/>
            <person name="Palsikar V.B."/>
            <person name="Mitreva M."/>
            <person name="Wilson R.K."/>
        </authorList>
    </citation>
    <scope>NUCLEOTIDE SEQUENCE [LARGE SCALE GENOMIC DNA]</scope>
    <source>
        <strain evidence="1 2">F0184</strain>
    </source>
</reference>
<proteinExistence type="predicted"/>
<comment type="caution">
    <text evidence="1">The sequence shown here is derived from an EMBL/GenBank/DDBJ whole genome shotgun (WGS) entry which is preliminary data.</text>
</comment>
<dbReference type="AlphaFoldDB" id="U7V319"/>
<evidence type="ECO:0000313" key="2">
    <source>
        <dbReference type="Proteomes" id="UP000017174"/>
    </source>
</evidence>
<protein>
    <submittedName>
        <fullName evidence="1">Uncharacterized protein</fullName>
    </submittedName>
</protein>
<organism evidence="1 2">
    <name type="scientific">Rothia aeria F0184</name>
    <dbReference type="NCBI Taxonomy" id="888019"/>
    <lineage>
        <taxon>Bacteria</taxon>
        <taxon>Bacillati</taxon>
        <taxon>Actinomycetota</taxon>
        <taxon>Actinomycetes</taxon>
        <taxon>Micrococcales</taxon>
        <taxon>Micrococcaceae</taxon>
        <taxon>Rothia</taxon>
    </lineage>
</organism>
<dbReference type="EMBL" id="AXZG01000043">
    <property type="protein sequence ID" value="ERT65950.1"/>
    <property type="molecule type" value="Genomic_DNA"/>
</dbReference>
<gene>
    <name evidence="1" type="ORF">HMPREF0742_01562</name>
</gene>
<evidence type="ECO:0000313" key="1">
    <source>
        <dbReference type="EMBL" id="ERT65950.1"/>
    </source>
</evidence>
<name>U7V319_9MICC</name>
<dbReference type="HOGENOM" id="CLU_2737553_0_0_11"/>
<dbReference type="Proteomes" id="UP000017174">
    <property type="component" value="Unassembled WGS sequence"/>
</dbReference>
<accession>U7V319</accession>
<sequence>MGGELVQGTFAVMSKGRMPQVMREASSINYVWIASEHPAYFAPNLGNFKGMGETGTHEIISIRVHDLSFSA</sequence>